<feature type="compositionally biased region" description="Acidic residues" evidence="2">
    <location>
        <begin position="119"/>
        <end position="129"/>
    </location>
</feature>
<keyword evidence="4" id="KW-1185">Reference proteome</keyword>
<reference evidence="3 4" key="1">
    <citation type="journal article" date="2006" name="Science">
        <title>Phytophthora genome sequences uncover evolutionary origins and mechanisms of pathogenesis.</title>
        <authorList>
            <person name="Tyler B.M."/>
            <person name="Tripathy S."/>
            <person name="Zhang X."/>
            <person name="Dehal P."/>
            <person name="Jiang R.H."/>
            <person name="Aerts A."/>
            <person name="Arredondo F.D."/>
            <person name="Baxter L."/>
            <person name="Bensasson D."/>
            <person name="Beynon J.L."/>
            <person name="Chapman J."/>
            <person name="Damasceno C.M."/>
            <person name="Dorrance A.E."/>
            <person name="Dou D."/>
            <person name="Dickerman A.W."/>
            <person name="Dubchak I.L."/>
            <person name="Garbelotto M."/>
            <person name="Gijzen M."/>
            <person name="Gordon S.G."/>
            <person name="Govers F."/>
            <person name="Grunwald N.J."/>
            <person name="Huang W."/>
            <person name="Ivors K.L."/>
            <person name="Jones R.W."/>
            <person name="Kamoun S."/>
            <person name="Krampis K."/>
            <person name="Lamour K.H."/>
            <person name="Lee M.K."/>
            <person name="McDonald W.H."/>
            <person name="Medina M."/>
            <person name="Meijer H.J."/>
            <person name="Nordberg E.K."/>
            <person name="Maclean D.J."/>
            <person name="Ospina-Giraldo M.D."/>
            <person name="Morris P.F."/>
            <person name="Phuntumart V."/>
            <person name="Putnam N.H."/>
            <person name="Rash S."/>
            <person name="Rose J.K."/>
            <person name="Sakihama Y."/>
            <person name="Salamov A.A."/>
            <person name="Savidor A."/>
            <person name="Scheuring C.F."/>
            <person name="Smith B.M."/>
            <person name="Sobral B.W."/>
            <person name="Terry A."/>
            <person name="Torto-Alalibo T.A."/>
            <person name="Win J."/>
            <person name="Xu Z."/>
            <person name="Zhang H."/>
            <person name="Grigoriev I.V."/>
            <person name="Rokhsar D.S."/>
            <person name="Boore J.L."/>
        </authorList>
    </citation>
    <scope>NUCLEOTIDE SEQUENCE [LARGE SCALE GENOMIC DNA]</scope>
    <source>
        <strain evidence="3 4">P6497</strain>
    </source>
</reference>
<sequence>MVAAWQGRPMHEPHVGGVPRSVLQRLFAMPSEGGPGTPIHSPRRRCSAASAAVAAMVHSPRAFANGERSPLKKRDPTAQTYQCFSPTPEFGSYGSSSNCSSRCSSPIPISHFPDRPIPSDDEGDESEEEVAMLRQQVALLIKSLEDEKKRRASEQHLMQTKIIELQGLIRGNAHEDEDGLESDANERLENNQVRRWSAPVDEDEGVESSPCGCSRKQVDTSGEAAAKLQLTRLRARMHAIVIDSQRETQTLRAQLEGAKRSHGKREKQLTLETTIKVAALEQKHAVATTRLAQQAANSAAQVEKLQAEKQELLACMQAQQERLTQLELALGGKQIVDASSR</sequence>
<protein>
    <submittedName>
        <fullName evidence="3">Uncharacterized protein</fullName>
    </submittedName>
</protein>
<evidence type="ECO:0000313" key="4">
    <source>
        <dbReference type="Proteomes" id="UP000002640"/>
    </source>
</evidence>
<keyword evidence="1" id="KW-0175">Coiled coil</keyword>
<dbReference type="KEGG" id="psoj:PHYSODRAFT_534487"/>
<dbReference type="InParanoid" id="G5AGW2"/>
<dbReference type="OMA" id="QHLMQTK"/>
<dbReference type="AlphaFoldDB" id="G5AGW2"/>
<evidence type="ECO:0000313" key="3">
    <source>
        <dbReference type="EMBL" id="EGZ05155.1"/>
    </source>
</evidence>
<feature type="coiled-coil region" evidence="1">
    <location>
        <begin position="302"/>
        <end position="329"/>
    </location>
</feature>
<evidence type="ECO:0000256" key="1">
    <source>
        <dbReference type="SAM" id="Coils"/>
    </source>
</evidence>
<feature type="region of interest" description="Disordered" evidence="2">
    <location>
        <begin position="110"/>
        <end position="129"/>
    </location>
</feature>
<dbReference type="GeneID" id="20662014"/>
<gene>
    <name evidence="3" type="ORF">PHYSODRAFT_534487</name>
</gene>
<dbReference type="SMR" id="G5AGW2"/>
<feature type="region of interest" description="Disordered" evidence="2">
    <location>
        <begin position="61"/>
        <end position="80"/>
    </location>
</feature>
<accession>G5AGW2</accession>
<name>G5AGW2_PHYSP</name>
<dbReference type="EMBL" id="JH159168">
    <property type="protein sequence ID" value="EGZ05155.1"/>
    <property type="molecule type" value="Genomic_DNA"/>
</dbReference>
<organism evidence="3 4">
    <name type="scientific">Phytophthora sojae (strain P6497)</name>
    <name type="common">Soybean stem and root rot agent</name>
    <name type="synonym">Phytophthora megasperma f. sp. glycines</name>
    <dbReference type="NCBI Taxonomy" id="1094619"/>
    <lineage>
        <taxon>Eukaryota</taxon>
        <taxon>Sar</taxon>
        <taxon>Stramenopiles</taxon>
        <taxon>Oomycota</taxon>
        <taxon>Peronosporomycetes</taxon>
        <taxon>Peronosporales</taxon>
        <taxon>Peronosporaceae</taxon>
        <taxon>Phytophthora</taxon>
    </lineage>
</organism>
<dbReference type="RefSeq" id="XP_009539313.1">
    <property type="nucleotide sequence ID" value="XM_009541018.1"/>
</dbReference>
<proteinExistence type="predicted"/>
<evidence type="ECO:0000256" key="2">
    <source>
        <dbReference type="SAM" id="MobiDB-lite"/>
    </source>
</evidence>
<dbReference type="Proteomes" id="UP000002640">
    <property type="component" value="Unassembled WGS sequence"/>
</dbReference>